<name>A0A9W4U251_9PLEO</name>
<accession>A0A9W4U251</accession>
<gene>
    <name evidence="1" type="ORF">PDIGIT_LOCUS838</name>
</gene>
<evidence type="ECO:0000313" key="1">
    <source>
        <dbReference type="EMBL" id="CAI6247664.1"/>
    </source>
</evidence>
<organism evidence="1 2">
    <name type="scientific">Periconia digitata</name>
    <dbReference type="NCBI Taxonomy" id="1303443"/>
    <lineage>
        <taxon>Eukaryota</taxon>
        <taxon>Fungi</taxon>
        <taxon>Dikarya</taxon>
        <taxon>Ascomycota</taxon>
        <taxon>Pezizomycotina</taxon>
        <taxon>Dothideomycetes</taxon>
        <taxon>Pleosporomycetidae</taxon>
        <taxon>Pleosporales</taxon>
        <taxon>Massarineae</taxon>
        <taxon>Periconiaceae</taxon>
        <taxon>Periconia</taxon>
    </lineage>
</organism>
<sequence>MHTCKPKTNKETIMLQLRSNMSPSMHPKPERLGPNSFLFFLSFLLTYLYTHSLSHLRLALPLGTHLIRRCVWRCSVWGLLASIFTCG</sequence>
<protein>
    <submittedName>
        <fullName evidence="1">Uncharacterized protein</fullName>
    </submittedName>
</protein>
<comment type="caution">
    <text evidence="1">The sequence shown here is derived from an EMBL/GenBank/DDBJ whole genome shotgun (WGS) entry which is preliminary data.</text>
</comment>
<keyword evidence="2" id="KW-1185">Reference proteome</keyword>
<proteinExistence type="predicted"/>
<dbReference type="Proteomes" id="UP001152607">
    <property type="component" value="Unassembled WGS sequence"/>
</dbReference>
<reference evidence="1" key="1">
    <citation type="submission" date="2023-01" db="EMBL/GenBank/DDBJ databases">
        <authorList>
            <person name="Van Ghelder C."/>
            <person name="Rancurel C."/>
        </authorList>
    </citation>
    <scope>NUCLEOTIDE SEQUENCE</scope>
    <source>
        <strain evidence="1">CNCM I-4278</strain>
    </source>
</reference>
<dbReference type="EMBL" id="CAOQHR010000001">
    <property type="protein sequence ID" value="CAI6247664.1"/>
    <property type="molecule type" value="Genomic_DNA"/>
</dbReference>
<dbReference type="AlphaFoldDB" id="A0A9W4U251"/>
<evidence type="ECO:0000313" key="2">
    <source>
        <dbReference type="Proteomes" id="UP001152607"/>
    </source>
</evidence>